<sequence>DLQLGFRNLAFGLGDGRDEVSEIAVQRSAFPLQRVDLRRRNDALIEQAFEASELLGDERDFPPLALFLGDETVNLLPELLNAFVKLRFLPIARYLTIAKEPTLACQDSCHISIFGKREQIGRKVDILPAVALRCQTRRAGRKFVEPFADDREVGLGLGVVKPDEHLAGGDMIAILHQDRTGDPALQMLYWLYIAVDDKRAGGDDRAGNLCSGGKAAHDAEQQQNGGYHQQRQAADHSFVR</sequence>
<protein>
    <submittedName>
        <fullName evidence="2">Uncharacterized protein</fullName>
    </submittedName>
</protein>
<feature type="non-terminal residue" evidence="2">
    <location>
        <position position="1"/>
    </location>
</feature>
<accession>B9TKX8</accession>
<evidence type="ECO:0000256" key="1">
    <source>
        <dbReference type="SAM" id="MobiDB-lite"/>
    </source>
</evidence>
<feature type="compositionally biased region" description="Low complexity" evidence="1">
    <location>
        <begin position="221"/>
        <end position="232"/>
    </location>
</feature>
<feature type="region of interest" description="Disordered" evidence="1">
    <location>
        <begin position="211"/>
        <end position="240"/>
    </location>
</feature>
<keyword evidence="3" id="KW-1185">Reference proteome</keyword>
<dbReference type="AlphaFoldDB" id="B9TKX8"/>
<dbReference type="EMBL" id="EQ985864">
    <property type="protein sequence ID" value="EEF23485.1"/>
    <property type="molecule type" value="Genomic_DNA"/>
</dbReference>
<evidence type="ECO:0000313" key="2">
    <source>
        <dbReference type="EMBL" id="EEF23485.1"/>
    </source>
</evidence>
<organism evidence="2 3">
    <name type="scientific">Ricinus communis</name>
    <name type="common">Castor bean</name>
    <dbReference type="NCBI Taxonomy" id="3988"/>
    <lineage>
        <taxon>Eukaryota</taxon>
        <taxon>Viridiplantae</taxon>
        <taxon>Streptophyta</taxon>
        <taxon>Embryophyta</taxon>
        <taxon>Tracheophyta</taxon>
        <taxon>Spermatophyta</taxon>
        <taxon>Magnoliopsida</taxon>
        <taxon>eudicotyledons</taxon>
        <taxon>Gunneridae</taxon>
        <taxon>Pentapetalae</taxon>
        <taxon>rosids</taxon>
        <taxon>fabids</taxon>
        <taxon>Malpighiales</taxon>
        <taxon>Euphorbiaceae</taxon>
        <taxon>Acalyphoideae</taxon>
        <taxon>Acalypheae</taxon>
        <taxon>Ricinus</taxon>
    </lineage>
</organism>
<dbReference type="Proteomes" id="UP000008311">
    <property type="component" value="Unassembled WGS sequence"/>
</dbReference>
<dbReference type="InParanoid" id="B9TKX8"/>
<reference evidence="3" key="1">
    <citation type="journal article" date="2010" name="Nat. Biotechnol.">
        <title>Draft genome sequence of the oilseed species Ricinus communis.</title>
        <authorList>
            <person name="Chan A.P."/>
            <person name="Crabtree J."/>
            <person name="Zhao Q."/>
            <person name="Lorenzi H."/>
            <person name="Orvis J."/>
            <person name="Puiu D."/>
            <person name="Melake-Berhan A."/>
            <person name="Jones K.M."/>
            <person name="Redman J."/>
            <person name="Chen G."/>
            <person name="Cahoon E.B."/>
            <person name="Gedil M."/>
            <person name="Stanke M."/>
            <person name="Haas B.J."/>
            <person name="Wortman J.R."/>
            <person name="Fraser-Liggett C.M."/>
            <person name="Ravel J."/>
            <person name="Rabinowicz P.D."/>
        </authorList>
    </citation>
    <scope>NUCLEOTIDE SEQUENCE [LARGE SCALE GENOMIC DNA]</scope>
    <source>
        <strain evidence="3">cv. Hale</strain>
    </source>
</reference>
<name>B9TKX8_RICCO</name>
<proteinExistence type="predicted"/>
<gene>
    <name evidence="2" type="ORF">RCOM_2034980</name>
</gene>
<evidence type="ECO:0000313" key="3">
    <source>
        <dbReference type="Proteomes" id="UP000008311"/>
    </source>
</evidence>